<dbReference type="EMBL" id="SOZJ01000002">
    <property type="protein sequence ID" value="TGJ72237.1"/>
    <property type="molecule type" value="Genomic_DNA"/>
</dbReference>
<dbReference type="SUPFAM" id="SSF50630">
    <property type="entry name" value="Acid proteases"/>
    <property type="match status" value="1"/>
</dbReference>
<dbReference type="GO" id="GO:0004190">
    <property type="term" value="F:aspartic-type endopeptidase activity"/>
    <property type="evidence" value="ECO:0007669"/>
    <property type="project" value="InterPro"/>
</dbReference>
<dbReference type="InterPro" id="IPR021109">
    <property type="entry name" value="Peptidase_aspartic_dom_sf"/>
</dbReference>
<feature type="domain" description="Peptidase A1" evidence="4">
    <location>
        <begin position="62"/>
        <end position="420"/>
    </location>
</feature>
<dbReference type="PROSITE" id="PS51767">
    <property type="entry name" value="PEPTIDASE_A1"/>
    <property type="match status" value="1"/>
</dbReference>
<feature type="region of interest" description="Disordered" evidence="2">
    <location>
        <begin position="507"/>
        <end position="560"/>
    </location>
</feature>
<dbReference type="InterPro" id="IPR033121">
    <property type="entry name" value="PEPTIDASE_A1"/>
</dbReference>
<name>A0A8H2E861_ORBOL</name>
<dbReference type="Pfam" id="PF00026">
    <property type="entry name" value="Asp"/>
    <property type="match status" value="1"/>
</dbReference>
<dbReference type="Proteomes" id="UP000297595">
    <property type="component" value="Unassembled WGS sequence"/>
</dbReference>
<organism evidence="5 6">
    <name type="scientific">Orbilia oligospora</name>
    <name type="common">Nematode-trapping fungus</name>
    <name type="synonym">Arthrobotrys oligospora</name>
    <dbReference type="NCBI Taxonomy" id="2813651"/>
    <lineage>
        <taxon>Eukaryota</taxon>
        <taxon>Fungi</taxon>
        <taxon>Dikarya</taxon>
        <taxon>Ascomycota</taxon>
        <taxon>Pezizomycotina</taxon>
        <taxon>Orbiliomycetes</taxon>
        <taxon>Orbiliales</taxon>
        <taxon>Orbiliaceae</taxon>
        <taxon>Orbilia</taxon>
    </lineage>
</organism>
<feature type="signal peptide" evidence="3">
    <location>
        <begin position="1"/>
        <end position="28"/>
    </location>
</feature>
<dbReference type="InterPro" id="IPR001461">
    <property type="entry name" value="Aspartic_peptidase_A1"/>
</dbReference>
<accession>A0A8H2E861</accession>
<dbReference type="PANTHER" id="PTHR47966">
    <property type="entry name" value="BETA-SITE APP-CLEAVING ENZYME, ISOFORM A-RELATED"/>
    <property type="match status" value="1"/>
</dbReference>
<dbReference type="CDD" id="cd05471">
    <property type="entry name" value="pepsin_like"/>
    <property type="match status" value="1"/>
</dbReference>
<dbReference type="AlphaFoldDB" id="A0A8H2E861"/>
<proteinExistence type="inferred from homology"/>
<evidence type="ECO:0000259" key="4">
    <source>
        <dbReference type="PROSITE" id="PS51767"/>
    </source>
</evidence>
<evidence type="ECO:0000313" key="6">
    <source>
        <dbReference type="Proteomes" id="UP000297595"/>
    </source>
</evidence>
<comment type="caution">
    <text evidence="5">The sequence shown here is derived from an EMBL/GenBank/DDBJ whole genome shotgun (WGS) entry which is preliminary data.</text>
</comment>
<feature type="chain" id="PRO_5034982350" description="Peptidase A1 domain-containing protein" evidence="3">
    <location>
        <begin position="29"/>
        <end position="560"/>
    </location>
</feature>
<sequence length="560" mass="61802">MQNDTMGWKTRLLTLILDVQILIGAVIAELDVQVVRQNATGKGVVVFSNITLQPYGGSSYGFLVEAPIGTPPQTVTLRLTGEWINWIPSYFKSTLSVPPNCSIINCTVYDVEKYGVYNGSMSSTYREHDPPIQQNFSTLRGGWITYDRLSMGDLRLSSLPFIAAEVSNEFPQLGLGMRFVDWLNSNRGDQNLGLLQAVFKEGLIEVEGLGVYLGAYDENSSQITLGGIDIAKYEAPMTVFTPQHIDGGSVIFEKVSVVYLTEDSSQNYVVQNRNIGDAIVYFLIGDPDIRVPGYLRSPILQSLEAYELIERNTNDSVWYMDCERIGYRQISLKFESQGMSITLTTKDLVGKVELKAGDWWFNSSVPYSKKEACRIFVSPSESYRDATNDDIKEGSIFLGHPFLRFAYMWFDYQNGQIGLAKAKQGVGISNITKIQEDGIIATVGRSGAIVFGDSTSSQPNVKVIVGSAIGGIMITPEIPPVPTTELELEGQAKFEMPAKHGNCEVVGSGGYPNELPEEDQQEYRRELPASHAFPVELPGSTVLRSGRSSRDSPSSRDSNV</sequence>
<dbReference type="GO" id="GO:0006508">
    <property type="term" value="P:proteolysis"/>
    <property type="evidence" value="ECO:0007669"/>
    <property type="project" value="InterPro"/>
</dbReference>
<dbReference type="InterPro" id="IPR034164">
    <property type="entry name" value="Pepsin-like_dom"/>
</dbReference>
<feature type="compositionally biased region" description="Basic and acidic residues" evidence="2">
    <location>
        <begin position="548"/>
        <end position="560"/>
    </location>
</feature>
<reference evidence="5 6" key="1">
    <citation type="submission" date="2019-03" db="EMBL/GenBank/DDBJ databases">
        <title>Nematode-trapping fungi genome.</title>
        <authorList>
            <person name="Vidal-Diez De Ulzurrun G."/>
        </authorList>
    </citation>
    <scope>NUCLEOTIDE SEQUENCE [LARGE SCALE GENOMIC DNA]</scope>
    <source>
        <strain evidence="5 6">TWF154</strain>
    </source>
</reference>
<keyword evidence="3" id="KW-0732">Signal</keyword>
<protein>
    <recommendedName>
        <fullName evidence="4">Peptidase A1 domain-containing protein</fullName>
    </recommendedName>
</protein>
<dbReference type="Gene3D" id="2.40.70.10">
    <property type="entry name" value="Acid Proteases"/>
    <property type="match status" value="2"/>
</dbReference>
<evidence type="ECO:0000313" key="5">
    <source>
        <dbReference type="EMBL" id="TGJ72237.1"/>
    </source>
</evidence>
<comment type="similarity">
    <text evidence="1">Belongs to the peptidase A1 family.</text>
</comment>
<evidence type="ECO:0000256" key="3">
    <source>
        <dbReference type="SAM" id="SignalP"/>
    </source>
</evidence>
<dbReference type="PANTHER" id="PTHR47966:SF51">
    <property type="entry name" value="BETA-SITE APP-CLEAVING ENZYME, ISOFORM A-RELATED"/>
    <property type="match status" value="1"/>
</dbReference>
<evidence type="ECO:0000256" key="2">
    <source>
        <dbReference type="SAM" id="MobiDB-lite"/>
    </source>
</evidence>
<evidence type="ECO:0000256" key="1">
    <source>
        <dbReference type="ARBA" id="ARBA00007447"/>
    </source>
</evidence>
<gene>
    <name evidence="5" type="ORF">EYR41_004144</name>
</gene>